<reference evidence="2" key="1">
    <citation type="submission" date="2021-03" db="EMBL/GenBank/DDBJ databases">
        <authorList>
            <person name="Lu T."/>
            <person name="Wang Q."/>
            <person name="Han X."/>
        </authorList>
    </citation>
    <scope>NUCLEOTIDE SEQUENCE</scope>
    <source>
        <strain evidence="2">WQ 2009</strain>
    </source>
</reference>
<name>A0A8T4H7M1_9SPHI</name>
<dbReference type="GO" id="GO:0003676">
    <property type="term" value="F:nucleic acid binding"/>
    <property type="evidence" value="ECO:0007669"/>
    <property type="project" value="InterPro"/>
</dbReference>
<feature type="domain" description="Integrase catalytic" evidence="1">
    <location>
        <begin position="121"/>
        <end position="196"/>
    </location>
</feature>
<dbReference type="InterPro" id="IPR036397">
    <property type="entry name" value="RNaseH_sf"/>
</dbReference>
<evidence type="ECO:0000313" key="3">
    <source>
        <dbReference type="Proteomes" id="UP000679691"/>
    </source>
</evidence>
<dbReference type="PANTHER" id="PTHR46889:SF4">
    <property type="entry name" value="TRANSPOSASE INSO FOR INSERTION SEQUENCE ELEMENT IS911B-RELATED"/>
    <property type="match status" value="1"/>
</dbReference>
<proteinExistence type="predicted"/>
<sequence length="196" mass="22859">MYSFIKEHKQLYPIEKMCKVLEVSSRSYYAWQVRSKQDKSNKISILENKIQTVYLDKKQRYGSLRITAELLDSGIKVSRTTVAKYMKNMGLRSKIGKKFKVTTDSKHSHKIIDNVLERNFRPSEPSKAWVSDITYIHTKEGFLYLTAVLDLYDRKCIGWSVSDSMKTEETSLATWKMALKNRKLSTDLLFHSDRGV</sequence>
<evidence type="ECO:0000259" key="1">
    <source>
        <dbReference type="PROSITE" id="PS50994"/>
    </source>
</evidence>
<dbReference type="NCBIfam" id="NF033516">
    <property type="entry name" value="transpos_IS3"/>
    <property type="match status" value="1"/>
</dbReference>
<evidence type="ECO:0000313" key="2">
    <source>
        <dbReference type="EMBL" id="MBP3942285.1"/>
    </source>
</evidence>
<dbReference type="PANTHER" id="PTHR46889">
    <property type="entry name" value="TRANSPOSASE INSF FOR INSERTION SEQUENCE IS3B-RELATED"/>
    <property type="match status" value="1"/>
</dbReference>
<keyword evidence="3" id="KW-1185">Reference proteome</keyword>
<comment type="caution">
    <text evidence="2">The sequence shown here is derived from an EMBL/GenBank/DDBJ whole genome shotgun (WGS) entry which is preliminary data.</text>
</comment>
<dbReference type="InterPro" id="IPR001584">
    <property type="entry name" value="Integrase_cat-core"/>
</dbReference>
<dbReference type="InterPro" id="IPR025948">
    <property type="entry name" value="HTH-like_dom"/>
</dbReference>
<dbReference type="InterPro" id="IPR048020">
    <property type="entry name" value="Transpos_IS3"/>
</dbReference>
<dbReference type="EMBL" id="JAGKSB010000002">
    <property type="protein sequence ID" value="MBP3942285.1"/>
    <property type="molecule type" value="Genomic_DNA"/>
</dbReference>
<dbReference type="Pfam" id="PF00665">
    <property type="entry name" value="rve"/>
    <property type="match status" value="1"/>
</dbReference>
<dbReference type="GO" id="GO:0015074">
    <property type="term" value="P:DNA integration"/>
    <property type="evidence" value="ECO:0007669"/>
    <property type="project" value="InterPro"/>
</dbReference>
<dbReference type="AlphaFoldDB" id="A0A8T4H7M1"/>
<accession>A0A8T4H7M1</accession>
<dbReference type="Proteomes" id="UP000679691">
    <property type="component" value="Unassembled WGS sequence"/>
</dbReference>
<protein>
    <submittedName>
        <fullName evidence="2">IS3 family transposase</fullName>
    </submittedName>
</protein>
<dbReference type="PROSITE" id="PS50994">
    <property type="entry name" value="INTEGRASE"/>
    <property type="match status" value="1"/>
</dbReference>
<dbReference type="Pfam" id="PF13276">
    <property type="entry name" value="HTH_21"/>
    <property type="match status" value="1"/>
</dbReference>
<dbReference type="InterPro" id="IPR050900">
    <property type="entry name" value="Transposase_IS3/IS150/IS904"/>
</dbReference>
<dbReference type="InterPro" id="IPR012337">
    <property type="entry name" value="RNaseH-like_sf"/>
</dbReference>
<dbReference type="Gene3D" id="3.30.420.10">
    <property type="entry name" value="Ribonuclease H-like superfamily/Ribonuclease H"/>
    <property type="match status" value="1"/>
</dbReference>
<dbReference type="SUPFAM" id="SSF53098">
    <property type="entry name" value="Ribonuclease H-like"/>
    <property type="match status" value="1"/>
</dbReference>
<gene>
    <name evidence="2" type="ORF">J5U18_01685</name>
</gene>
<organism evidence="2 3">
    <name type="scientific">Rhinopithecimicrobium faecis</name>
    <dbReference type="NCBI Taxonomy" id="2820698"/>
    <lineage>
        <taxon>Bacteria</taxon>
        <taxon>Pseudomonadati</taxon>
        <taxon>Bacteroidota</taxon>
        <taxon>Sphingobacteriia</taxon>
        <taxon>Sphingobacteriales</taxon>
        <taxon>Sphingobacteriaceae</taxon>
        <taxon>Rhinopithecimicrobium</taxon>
    </lineage>
</organism>